<dbReference type="Proteomes" id="UP000281431">
    <property type="component" value="Unassembled WGS sequence"/>
</dbReference>
<dbReference type="Gene3D" id="3.20.20.370">
    <property type="entry name" value="Glycoside hydrolase/deacetylase"/>
    <property type="match status" value="1"/>
</dbReference>
<dbReference type="AlphaFoldDB" id="A0A3N6MES6"/>
<dbReference type="PANTHER" id="PTHR34216:SF3">
    <property type="entry name" value="POLY-BETA-1,6-N-ACETYL-D-GLUCOSAMINE N-DEACETYLASE"/>
    <property type="match status" value="1"/>
</dbReference>
<evidence type="ECO:0000313" key="5">
    <source>
        <dbReference type="EMBL" id="RQH02504.1"/>
    </source>
</evidence>
<dbReference type="GO" id="GO:0016810">
    <property type="term" value="F:hydrolase activity, acting on carbon-nitrogen (but not peptide) bonds"/>
    <property type="evidence" value="ECO:0007669"/>
    <property type="project" value="InterPro"/>
</dbReference>
<feature type="domain" description="NodB homology" evidence="4">
    <location>
        <begin position="219"/>
        <end position="338"/>
    </location>
</feature>
<sequence length="439" mass="49019">MKRRIYLTAASAAVTTAIAGCAGGNPEEDGDTVDEDDGDSDDAHSDDDQIDDDHETDDEDEEEDEEDDEPSDLLGTFDDFEDLDAWEARLGSLEADDEFAYEGSQSALLTTTESEEQVRIVRELSEPIDVQGVVPGLALSCDSAASPIIQLHDEDGDILQFQQHVTRGQPFMRRNFGHTSVSGDPDPSAITEIQIVSLVDDETEEELWVDDLHFVPRVEDGRVMIQFQRGFETDYTMGYPILEEYDLPGATFVPTARIRESAETDGDHLTEGQLSELVDAGWSVGTVGVRGQHLHEVDADAAESHVLDPLEWFDERGYDDARYFAFPGGRFDRRTYDLIDEHYDLGFADRHRSQGWASNHLTITRISGHVDQRNLDAEEMIDAVDWTAARGGITTIVFYEMDEDDAEALEATAERIAEHRDAGDLEPISPRELADEYVY</sequence>
<keyword evidence="2" id="KW-0732">Signal</keyword>
<dbReference type="PROSITE" id="PS51257">
    <property type="entry name" value="PROKAR_LIPOPROTEIN"/>
    <property type="match status" value="1"/>
</dbReference>
<protein>
    <submittedName>
        <fullName evidence="5">Polysaccharide deacetylase</fullName>
    </submittedName>
</protein>
<keyword evidence="6" id="KW-1185">Reference proteome</keyword>
<dbReference type="Pfam" id="PF01522">
    <property type="entry name" value="Polysacc_deac_1"/>
    <property type="match status" value="1"/>
</dbReference>
<dbReference type="GO" id="GO:0005576">
    <property type="term" value="C:extracellular region"/>
    <property type="evidence" value="ECO:0007669"/>
    <property type="project" value="UniProtKB-SubCell"/>
</dbReference>
<evidence type="ECO:0000313" key="6">
    <source>
        <dbReference type="Proteomes" id="UP000281431"/>
    </source>
</evidence>
<reference evidence="5 6" key="1">
    <citation type="submission" date="2018-10" db="EMBL/GenBank/DDBJ databases">
        <title>Natrarchaeobius chitinivorans gen. nov., sp. nov., and Natrarchaeobius haloalkaliphilus sp. nov., alkaliphilic, chitin-utilizing haloarchaea from hypersaline alkaline lakes.</title>
        <authorList>
            <person name="Sorokin D.Y."/>
            <person name="Elcheninov A.G."/>
            <person name="Kostrikina N.A."/>
            <person name="Bale N.J."/>
            <person name="Sinninghe Damste J.S."/>
            <person name="Khijniak T.V."/>
            <person name="Kublanov I.V."/>
            <person name="Toshchakov S.V."/>
        </authorList>
    </citation>
    <scope>NUCLEOTIDE SEQUENCE [LARGE SCALE GENOMIC DNA]</scope>
    <source>
        <strain evidence="5 6">AArcht7</strain>
    </source>
</reference>
<name>A0A3N6MES6_NATCH</name>
<dbReference type="PANTHER" id="PTHR34216">
    <property type="match status" value="1"/>
</dbReference>
<gene>
    <name evidence="5" type="ORF">EA472_04165</name>
</gene>
<feature type="compositionally biased region" description="Acidic residues" evidence="3">
    <location>
        <begin position="26"/>
        <end position="40"/>
    </location>
</feature>
<proteinExistence type="predicted"/>
<feature type="compositionally biased region" description="Acidic residues" evidence="3">
    <location>
        <begin position="48"/>
        <end position="71"/>
    </location>
</feature>
<evidence type="ECO:0000256" key="3">
    <source>
        <dbReference type="SAM" id="MobiDB-lite"/>
    </source>
</evidence>
<organism evidence="5 6">
    <name type="scientific">Natrarchaeobius chitinivorans</name>
    <dbReference type="NCBI Taxonomy" id="1679083"/>
    <lineage>
        <taxon>Archaea</taxon>
        <taxon>Methanobacteriati</taxon>
        <taxon>Methanobacteriota</taxon>
        <taxon>Stenosarchaea group</taxon>
        <taxon>Halobacteria</taxon>
        <taxon>Halobacteriales</taxon>
        <taxon>Natrialbaceae</taxon>
        <taxon>Natrarchaeobius</taxon>
    </lineage>
</organism>
<dbReference type="SUPFAM" id="SSF88713">
    <property type="entry name" value="Glycoside hydrolase/deacetylase"/>
    <property type="match status" value="1"/>
</dbReference>
<evidence type="ECO:0000256" key="2">
    <source>
        <dbReference type="ARBA" id="ARBA00022729"/>
    </source>
</evidence>
<dbReference type="InterPro" id="IPR011330">
    <property type="entry name" value="Glyco_hydro/deAcase_b/a-brl"/>
</dbReference>
<dbReference type="OrthoDB" id="10436at2157"/>
<feature type="region of interest" description="Disordered" evidence="3">
    <location>
        <begin position="20"/>
        <end position="76"/>
    </location>
</feature>
<dbReference type="EMBL" id="REFZ01000002">
    <property type="protein sequence ID" value="RQH02504.1"/>
    <property type="molecule type" value="Genomic_DNA"/>
</dbReference>
<dbReference type="InterPro" id="IPR002509">
    <property type="entry name" value="NODB_dom"/>
</dbReference>
<dbReference type="CDD" id="cd10970">
    <property type="entry name" value="CE4_DAC_u1_6s"/>
    <property type="match status" value="1"/>
</dbReference>
<accession>A0A3N6MES6</accession>
<evidence type="ECO:0000259" key="4">
    <source>
        <dbReference type="Pfam" id="PF01522"/>
    </source>
</evidence>
<dbReference type="InterPro" id="IPR051398">
    <property type="entry name" value="Polysacch_Deacetylase"/>
</dbReference>
<dbReference type="GO" id="GO:0005975">
    <property type="term" value="P:carbohydrate metabolic process"/>
    <property type="evidence" value="ECO:0007669"/>
    <property type="project" value="InterPro"/>
</dbReference>
<evidence type="ECO:0000256" key="1">
    <source>
        <dbReference type="ARBA" id="ARBA00004613"/>
    </source>
</evidence>
<comment type="subcellular location">
    <subcellularLocation>
        <location evidence="1">Secreted</location>
    </subcellularLocation>
</comment>
<comment type="caution">
    <text evidence="5">The sequence shown here is derived from an EMBL/GenBank/DDBJ whole genome shotgun (WGS) entry which is preliminary data.</text>
</comment>